<proteinExistence type="inferred from homology"/>
<comment type="subunit">
    <text evidence="1">Homododecamer.</text>
</comment>
<gene>
    <name evidence="1 2" type="primary">aroQ</name>
    <name evidence="2" type="ORF">KQI42_05855</name>
</gene>
<feature type="binding site" evidence="1">
    <location>
        <position position="111"/>
    </location>
    <ligand>
        <name>substrate</name>
    </ligand>
</feature>
<accession>A0ABS6E3M8</accession>
<keyword evidence="1" id="KW-0028">Amino-acid biosynthesis</keyword>
<dbReference type="EC" id="4.2.1.10" evidence="1"/>
<comment type="caution">
    <text evidence="2">The sequence shown here is derived from an EMBL/GenBank/DDBJ whole genome shotgun (WGS) entry which is preliminary data.</text>
</comment>
<feature type="binding site" evidence="1">
    <location>
        <position position="80"/>
    </location>
    <ligand>
        <name>substrate</name>
    </ligand>
</feature>
<organism evidence="2 3">
    <name type="scientific">Tissierella simiarum</name>
    <dbReference type="NCBI Taxonomy" id="2841534"/>
    <lineage>
        <taxon>Bacteria</taxon>
        <taxon>Bacillati</taxon>
        <taxon>Bacillota</taxon>
        <taxon>Tissierellia</taxon>
        <taxon>Tissierellales</taxon>
        <taxon>Tissierellaceae</taxon>
        <taxon>Tissierella</taxon>
    </lineage>
</organism>
<feature type="binding site" evidence="1">
    <location>
        <position position="87"/>
    </location>
    <ligand>
        <name>substrate</name>
    </ligand>
</feature>
<dbReference type="CDD" id="cd00466">
    <property type="entry name" value="DHQase_II"/>
    <property type="match status" value="1"/>
</dbReference>
<feature type="binding site" evidence="1">
    <location>
        <begin position="101"/>
        <end position="102"/>
    </location>
    <ligand>
        <name>substrate</name>
    </ligand>
</feature>
<dbReference type="GO" id="GO:0003855">
    <property type="term" value="F:3-dehydroquinate dehydratase activity"/>
    <property type="evidence" value="ECO:0007669"/>
    <property type="project" value="UniProtKB-EC"/>
</dbReference>
<evidence type="ECO:0000256" key="1">
    <source>
        <dbReference type="HAMAP-Rule" id="MF_00169"/>
    </source>
</evidence>
<dbReference type="EMBL" id="JAHLPM010000004">
    <property type="protein sequence ID" value="MBU5437521.1"/>
    <property type="molecule type" value="Genomic_DNA"/>
</dbReference>
<dbReference type="PIRSF" id="PIRSF001399">
    <property type="entry name" value="DHquinase_II"/>
    <property type="match status" value="1"/>
</dbReference>
<keyword evidence="3" id="KW-1185">Reference proteome</keyword>
<feature type="binding site" evidence="1">
    <location>
        <position position="74"/>
    </location>
    <ligand>
        <name>substrate</name>
    </ligand>
</feature>
<evidence type="ECO:0000313" key="3">
    <source>
        <dbReference type="Proteomes" id="UP000749471"/>
    </source>
</evidence>
<dbReference type="RefSeq" id="WP_216517727.1">
    <property type="nucleotide sequence ID" value="NZ_JAHLPM010000004.1"/>
</dbReference>
<protein>
    <recommendedName>
        <fullName evidence="1">3-dehydroquinate dehydratase</fullName>
        <shortName evidence="1">3-dehydroquinase</shortName>
        <ecNumber evidence="1">4.2.1.10</ecNumber>
    </recommendedName>
    <alternativeName>
        <fullName evidence="1">Type II DHQase</fullName>
    </alternativeName>
</protein>
<dbReference type="NCBIfam" id="NF003805">
    <property type="entry name" value="PRK05395.1-2"/>
    <property type="match status" value="1"/>
</dbReference>
<dbReference type="Pfam" id="PF01220">
    <property type="entry name" value="DHquinase_II"/>
    <property type="match status" value="1"/>
</dbReference>
<dbReference type="NCBIfam" id="TIGR01088">
    <property type="entry name" value="aroQ"/>
    <property type="match status" value="1"/>
</dbReference>
<sequence>MKILIIHGPNLNLLEKRDKYIYGGTSLEGINRLLKQRAKELGMNVEIFQSNHEGEIIDKLQETLENEVSGVVINPGAFTHYSIAIRDAVEILKVPVIEVHLSNIYSREDFRSKSVIAPLCRGQISGFGISSYILALEALKLLDRNIDRR</sequence>
<dbReference type="NCBIfam" id="NF003807">
    <property type="entry name" value="PRK05395.1-4"/>
    <property type="match status" value="1"/>
</dbReference>
<feature type="active site" description="Proton donor" evidence="1">
    <location>
        <position position="100"/>
    </location>
</feature>
<reference evidence="2 3" key="1">
    <citation type="submission" date="2021-06" db="EMBL/GenBank/DDBJ databases">
        <authorList>
            <person name="Sun Q."/>
            <person name="Li D."/>
        </authorList>
    </citation>
    <scope>NUCLEOTIDE SEQUENCE [LARGE SCALE GENOMIC DNA]</scope>
    <source>
        <strain evidence="2 3">MSJ-40</strain>
    </source>
</reference>
<dbReference type="PANTHER" id="PTHR21272">
    <property type="entry name" value="CATABOLIC 3-DEHYDROQUINASE"/>
    <property type="match status" value="1"/>
</dbReference>
<comment type="catalytic activity">
    <reaction evidence="1">
        <text>3-dehydroquinate = 3-dehydroshikimate + H2O</text>
        <dbReference type="Rhea" id="RHEA:21096"/>
        <dbReference type="ChEBI" id="CHEBI:15377"/>
        <dbReference type="ChEBI" id="CHEBI:16630"/>
        <dbReference type="ChEBI" id="CHEBI:32364"/>
        <dbReference type="EC" id="4.2.1.10"/>
    </reaction>
</comment>
<dbReference type="NCBIfam" id="NF003806">
    <property type="entry name" value="PRK05395.1-3"/>
    <property type="match status" value="1"/>
</dbReference>
<comment type="similarity">
    <text evidence="1">Belongs to the type-II 3-dehydroquinase family.</text>
</comment>
<feature type="site" description="Transition state stabilizer" evidence="1">
    <location>
        <position position="17"/>
    </location>
</feature>
<comment type="function">
    <text evidence="1">Catalyzes a trans-dehydration via an enolate intermediate.</text>
</comment>
<keyword evidence="1 2" id="KW-0456">Lyase</keyword>
<dbReference type="PANTHER" id="PTHR21272:SF3">
    <property type="entry name" value="CATABOLIC 3-DEHYDROQUINASE"/>
    <property type="match status" value="1"/>
</dbReference>
<dbReference type="InterPro" id="IPR001874">
    <property type="entry name" value="DHquinase_II"/>
</dbReference>
<name>A0ABS6E3M8_9FIRM</name>
<dbReference type="Proteomes" id="UP000749471">
    <property type="component" value="Unassembled WGS sequence"/>
</dbReference>
<keyword evidence="1" id="KW-0057">Aromatic amino acid biosynthesis</keyword>
<evidence type="ECO:0000313" key="2">
    <source>
        <dbReference type="EMBL" id="MBU5437521.1"/>
    </source>
</evidence>
<dbReference type="HAMAP" id="MF_00169">
    <property type="entry name" value="AroQ"/>
    <property type="match status" value="1"/>
</dbReference>
<comment type="pathway">
    <text evidence="1">Metabolic intermediate biosynthesis; chorismate biosynthesis; chorismate from D-erythrose 4-phosphate and phosphoenolpyruvate: step 3/7.</text>
</comment>
<feature type="active site" description="Proton acceptor" evidence="1">
    <location>
        <position position="22"/>
    </location>
</feature>